<name>W7JWN4_PLAFO</name>
<organism evidence="2 3">
    <name type="scientific">Plasmodium falciparum (isolate NF54)</name>
    <dbReference type="NCBI Taxonomy" id="5843"/>
    <lineage>
        <taxon>Eukaryota</taxon>
        <taxon>Sar</taxon>
        <taxon>Alveolata</taxon>
        <taxon>Apicomplexa</taxon>
        <taxon>Aconoidasida</taxon>
        <taxon>Haemosporida</taxon>
        <taxon>Plasmodiidae</taxon>
        <taxon>Plasmodium</taxon>
        <taxon>Plasmodium (Laverania)</taxon>
    </lineage>
</organism>
<evidence type="ECO:0000256" key="1">
    <source>
        <dbReference type="SAM" id="MobiDB-lite"/>
    </source>
</evidence>
<keyword evidence="3" id="KW-1185">Reference proteome</keyword>
<protein>
    <submittedName>
        <fullName evidence="2">Uncharacterized protein</fullName>
    </submittedName>
</protein>
<dbReference type="Proteomes" id="UP000030673">
    <property type="component" value="Unassembled WGS sequence"/>
</dbReference>
<proteinExistence type="predicted"/>
<gene>
    <name evidence="2" type="ORF">PFNF54_05688</name>
</gene>
<evidence type="ECO:0000313" key="2">
    <source>
        <dbReference type="EMBL" id="EWC85494.1"/>
    </source>
</evidence>
<feature type="compositionally biased region" description="Basic and acidic residues" evidence="1">
    <location>
        <begin position="46"/>
        <end position="61"/>
    </location>
</feature>
<feature type="compositionally biased region" description="Basic and acidic residues" evidence="1">
    <location>
        <begin position="1"/>
        <end position="17"/>
    </location>
</feature>
<dbReference type="AlphaFoldDB" id="W7JWN4"/>
<accession>W7JWN4</accession>
<evidence type="ECO:0000313" key="3">
    <source>
        <dbReference type="Proteomes" id="UP000030673"/>
    </source>
</evidence>
<sequence length="74" mass="8374">MLNGIVDEKISANDQKKNNKNSSNIHKNISDDHSVLNNNSKNSVAHYERNDEGKKIDKKDNTENNIINISNILL</sequence>
<dbReference type="EMBL" id="KE123886">
    <property type="protein sequence ID" value="EWC85494.1"/>
    <property type="molecule type" value="Genomic_DNA"/>
</dbReference>
<feature type="region of interest" description="Disordered" evidence="1">
    <location>
        <begin position="1"/>
        <end position="61"/>
    </location>
</feature>
<reference evidence="2 3" key="1">
    <citation type="submission" date="2013-02" db="EMBL/GenBank/DDBJ databases">
        <title>The Genome Sequence of Plasmodium falciparum NF54.</title>
        <authorList>
            <consortium name="The Broad Institute Genome Sequencing Platform"/>
            <consortium name="The Broad Institute Genome Sequencing Center for Infectious Disease"/>
            <person name="Neafsey D."/>
            <person name="Cheeseman I."/>
            <person name="Volkman S."/>
            <person name="Adams J."/>
            <person name="Walker B."/>
            <person name="Young S.K."/>
            <person name="Zeng Q."/>
            <person name="Gargeya S."/>
            <person name="Fitzgerald M."/>
            <person name="Haas B."/>
            <person name="Abouelleil A."/>
            <person name="Alvarado L."/>
            <person name="Arachchi H.M."/>
            <person name="Berlin A.M."/>
            <person name="Chapman S.B."/>
            <person name="Dewar J."/>
            <person name="Goldberg J."/>
            <person name="Griggs A."/>
            <person name="Gujja S."/>
            <person name="Hansen M."/>
            <person name="Howarth C."/>
            <person name="Imamovic A."/>
            <person name="Larimer J."/>
            <person name="McCowan C."/>
            <person name="Murphy C."/>
            <person name="Neiman D."/>
            <person name="Pearson M."/>
            <person name="Priest M."/>
            <person name="Roberts A."/>
            <person name="Saif S."/>
            <person name="Shea T."/>
            <person name="Sisk P."/>
            <person name="Sykes S."/>
            <person name="Wortman J."/>
            <person name="Nusbaum C."/>
            <person name="Birren B."/>
        </authorList>
    </citation>
    <scope>NUCLEOTIDE SEQUENCE [LARGE SCALE GENOMIC DNA]</scope>
    <source>
        <strain evidence="2 3">NF54</strain>
    </source>
</reference>